<protein>
    <submittedName>
        <fullName evidence="2">Peptidase S16</fullName>
    </submittedName>
</protein>
<evidence type="ECO:0000313" key="3">
    <source>
        <dbReference type="Proteomes" id="UP000259030"/>
    </source>
</evidence>
<dbReference type="RefSeq" id="WP_027461620.1">
    <property type="nucleotide sequence ID" value="NZ_CP021081.1"/>
</dbReference>
<dbReference type="SUPFAM" id="SSF88697">
    <property type="entry name" value="PUA domain-like"/>
    <property type="match status" value="1"/>
</dbReference>
<dbReference type="SMART" id="SM00464">
    <property type="entry name" value="LON"/>
    <property type="match status" value="1"/>
</dbReference>
<organism evidence="2 3">
    <name type="scientific">Deinococcus ficus</name>
    <dbReference type="NCBI Taxonomy" id="317577"/>
    <lineage>
        <taxon>Bacteria</taxon>
        <taxon>Thermotogati</taxon>
        <taxon>Deinococcota</taxon>
        <taxon>Deinococci</taxon>
        <taxon>Deinococcales</taxon>
        <taxon>Deinococcaceae</taxon>
        <taxon>Deinococcus</taxon>
    </lineage>
</organism>
<dbReference type="Proteomes" id="UP000259030">
    <property type="component" value="Chromosome"/>
</dbReference>
<reference evidence="2 3" key="1">
    <citation type="submission" date="2017-05" db="EMBL/GenBank/DDBJ databases">
        <title>The complete genome sequence of Deinococcus ficus isolated from the rhizosphere of the Ficus religiosa L. in Taiwan.</title>
        <authorList>
            <person name="Wu K.-M."/>
            <person name="Liao T.-L."/>
            <person name="Liu Y.-M."/>
            <person name="Young C.-C."/>
            <person name="Tsai S.-F."/>
        </authorList>
    </citation>
    <scope>NUCLEOTIDE SEQUENCE [LARGE SCALE GENOMIC DNA]</scope>
    <source>
        <strain evidence="2 3">CC-FR2-10</strain>
    </source>
</reference>
<evidence type="ECO:0000259" key="1">
    <source>
        <dbReference type="PROSITE" id="PS51787"/>
    </source>
</evidence>
<dbReference type="AlphaFoldDB" id="A0A221SZL4"/>
<feature type="domain" description="Lon N-terminal" evidence="1">
    <location>
        <begin position="7"/>
        <end position="196"/>
    </location>
</feature>
<dbReference type="InterPro" id="IPR015947">
    <property type="entry name" value="PUA-like_sf"/>
</dbReference>
<proteinExistence type="predicted"/>
<dbReference type="PROSITE" id="PS51787">
    <property type="entry name" value="LON_N"/>
    <property type="match status" value="1"/>
</dbReference>
<name>A0A221SZL4_9DEIO</name>
<dbReference type="STRING" id="317577.GCA_000419625_02432"/>
<dbReference type="Gene3D" id="2.30.130.40">
    <property type="entry name" value="LON domain-like"/>
    <property type="match status" value="1"/>
</dbReference>
<dbReference type="InterPro" id="IPR003111">
    <property type="entry name" value="Lon_prtase_N"/>
</dbReference>
<dbReference type="EMBL" id="CP021081">
    <property type="protein sequence ID" value="ASN82093.1"/>
    <property type="molecule type" value="Genomic_DNA"/>
</dbReference>
<dbReference type="Pfam" id="PF02190">
    <property type="entry name" value="LON_substr_bdg"/>
    <property type="match status" value="1"/>
</dbReference>
<sequence length="200" mass="21661">MDALPDLPLFPLPDVVLFPGIALPMYVFEPRYRALLARVVASGEPFGIVRIAVPRSASDRPFHERVARVGTLAHVREVRPHGDGTSSIRVVGGERFLIVEFDLTQPYLSARAALSPLPAGPERAPELAGAVLANLMRLNPQQRSDLDGLRDADPLLVASYAATVLPLDPADREALLAAPDLDARLEGLLVRMPAEARQLN</sequence>
<evidence type="ECO:0000313" key="2">
    <source>
        <dbReference type="EMBL" id="ASN82093.1"/>
    </source>
</evidence>
<dbReference type="PANTHER" id="PTHR46732:SF8">
    <property type="entry name" value="ATP-DEPENDENT PROTEASE LA (LON) DOMAIN PROTEIN"/>
    <property type="match status" value="1"/>
</dbReference>
<accession>A0A221SZL4</accession>
<gene>
    <name evidence="2" type="ORF">DFI_07435</name>
</gene>
<dbReference type="KEGG" id="dfc:DFI_07435"/>
<dbReference type="InterPro" id="IPR046336">
    <property type="entry name" value="Lon_prtase_N_sf"/>
</dbReference>
<dbReference type="PANTHER" id="PTHR46732">
    <property type="entry name" value="ATP-DEPENDENT PROTEASE LA (LON) DOMAIN PROTEIN"/>
    <property type="match status" value="1"/>
</dbReference>
<keyword evidence="3" id="KW-1185">Reference proteome</keyword>